<feature type="transmembrane region" description="Helical" evidence="6">
    <location>
        <begin position="324"/>
        <end position="344"/>
    </location>
</feature>
<feature type="transmembrane region" description="Helical" evidence="6">
    <location>
        <begin position="350"/>
        <end position="370"/>
    </location>
</feature>
<feature type="transmembrane region" description="Helical" evidence="6">
    <location>
        <begin position="417"/>
        <end position="438"/>
    </location>
</feature>
<feature type="transmembrane region" description="Helical" evidence="6">
    <location>
        <begin position="111"/>
        <end position="135"/>
    </location>
</feature>
<dbReference type="Gene3D" id="1.20.1250.20">
    <property type="entry name" value="MFS general substrate transporter like domains"/>
    <property type="match status" value="1"/>
</dbReference>
<evidence type="ECO:0000313" key="8">
    <source>
        <dbReference type="Proteomes" id="UP001174936"/>
    </source>
</evidence>
<protein>
    <submittedName>
        <fullName evidence="7">Major facilitator superfamily domain-containing protein</fullName>
    </submittedName>
</protein>
<feature type="region of interest" description="Disordered" evidence="5">
    <location>
        <begin position="447"/>
        <end position="467"/>
    </location>
</feature>
<keyword evidence="8" id="KW-1185">Reference proteome</keyword>
<feature type="transmembrane region" description="Helical" evidence="6">
    <location>
        <begin position="176"/>
        <end position="195"/>
    </location>
</feature>
<dbReference type="SUPFAM" id="SSF103473">
    <property type="entry name" value="MFS general substrate transporter"/>
    <property type="match status" value="1"/>
</dbReference>
<keyword evidence="3 6" id="KW-1133">Transmembrane helix</keyword>
<feature type="compositionally biased region" description="Acidic residues" evidence="5">
    <location>
        <begin position="451"/>
        <end position="461"/>
    </location>
</feature>
<dbReference type="Pfam" id="PF07690">
    <property type="entry name" value="MFS_1"/>
    <property type="match status" value="1"/>
</dbReference>
<evidence type="ECO:0000256" key="1">
    <source>
        <dbReference type="ARBA" id="ARBA00004141"/>
    </source>
</evidence>
<comment type="caution">
    <text evidence="7">The sequence shown here is derived from an EMBL/GenBank/DDBJ whole genome shotgun (WGS) entry which is preliminary data.</text>
</comment>
<feature type="transmembrane region" description="Helical" evidence="6">
    <location>
        <begin position="382"/>
        <end position="405"/>
    </location>
</feature>
<name>A0AA40CP15_9PEZI</name>
<comment type="subcellular location">
    <subcellularLocation>
        <location evidence="1">Membrane</location>
        <topology evidence="1">Multi-pass membrane protein</topology>
    </subcellularLocation>
</comment>
<feature type="transmembrane region" description="Helical" evidence="6">
    <location>
        <begin position="249"/>
        <end position="274"/>
    </location>
</feature>
<evidence type="ECO:0000256" key="5">
    <source>
        <dbReference type="SAM" id="MobiDB-lite"/>
    </source>
</evidence>
<evidence type="ECO:0000256" key="2">
    <source>
        <dbReference type="ARBA" id="ARBA00022692"/>
    </source>
</evidence>
<dbReference type="Proteomes" id="UP001174936">
    <property type="component" value="Unassembled WGS sequence"/>
</dbReference>
<dbReference type="InterPro" id="IPR036259">
    <property type="entry name" value="MFS_trans_sf"/>
</dbReference>
<proteinExistence type="predicted"/>
<feature type="transmembrane region" description="Helical" evidence="6">
    <location>
        <begin position="50"/>
        <end position="69"/>
    </location>
</feature>
<keyword evidence="2 6" id="KW-0812">Transmembrane</keyword>
<dbReference type="GO" id="GO:0016020">
    <property type="term" value="C:membrane"/>
    <property type="evidence" value="ECO:0007669"/>
    <property type="project" value="UniProtKB-SubCell"/>
</dbReference>
<dbReference type="EMBL" id="JAULSV010000004">
    <property type="protein sequence ID" value="KAK0645710.1"/>
    <property type="molecule type" value="Genomic_DNA"/>
</dbReference>
<feature type="transmembrane region" description="Helical" evidence="6">
    <location>
        <begin position="147"/>
        <end position="170"/>
    </location>
</feature>
<evidence type="ECO:0000256" key="6">
    <source>
        <dbReference type="SAM" id="Phobius"/>
    </source>
</evidence>
<accession>A0AA40CP15</accession>
<feature type="transmembrane region" description="Helical" evidence="6">
    <location>
        <begin position="81"/>
        <end position="99"/>
    </location>
</feature>
<keyword evidence="4 6" id="KW-0472">Membrane</keyword>
<evidence type="ECO:0000313" key="7">
    <source>
        <dbReference type="EMBL" id="KAK0645710.1"/>
    </source>
</evidence>
<evidence type="ECO:0000256" key="3">
    <source>
        <dbReference type="ARBA" id="ARBA00022989"/>
    </source>
</evidence>
<dbReference type="PANTHER" id="PTHR23507:SF1">
    <property type="entry name" value="FI18259P1-RELATED"/>
    <property type="match status" value="1"/>
</dbReference>
<dbReference type="InterPro" id="IPR011701">
    <property type="entry name" value="MFS"/>
</dbReference>
<dbReference type="PANTHER" id="PTHR23507">
    <property type="entry name" value="ZGC:174356"/>
    <property type="match status" value="1"/>
</dbReference>
<evidence type="ECO:0000256" key="4">
    <source>
        <dbReference type="ARBA" id="ARBA00023136"/>
    </source>
</evidence>
<feature type="transmembrane region" description="Helical" evidence="6">
    <location>
        <begin position="294"/>
        <end position="312"/>
    </location>
</feature>
<reference evidence="7" key="1">
    <citation type="submission" date="2023-06" db="EMBL/GenBank/DDBJ databases">
        <title>Genome-scale phylogeny and comparative genomics of the fungal order Sordariales.</title>
        <authorList>
            <consortium name="Lawrence Berkeley National Laboratory"/>
            <person name="Hensen N."/>
            <person name="Bonometti L."/>
            <person name="Westerberg I."/>
            <person name="Brannstrom I.O."/>
            <person name="Guillou S."/>
            <person name="Cros-Aarteil S."/>
            <person name="Calhoun S."/>
            <person name="Haridas S."/>
            <person name="Kuo A."/>
            <person name="Mondo S."/>
            <person name="Pangilinan J."/>
            <person name="Riley R."/>
            <person name="Labutti K."/>
            <person name="Andreopoulos B."/>
            <person name="Lipzen A."/>
            <person name="Chen C."/>
            <person name="Yanf M."/>
            <person name="Daum C."/>
            <person name="Ng V."/>
            <person name="Clum A."/>
            <person name="Steindorff A."/>
            <person name="Ohm R."/>
            <person name="Martin F."/>
            <person name="Silar P."/>
            <person name="Natvig D."/>
            <person name="Lalanne C."/>
            <person name="Gautier V."/>
            <person name="Ament-Velasquez S.L."/>
            <person name="Kruys A."/>
            <person name="Hutchinson M.I."/>
            <person name="Powell A.J."/>
            <person name="Barry K."/>
            <person name="Miller A.N."/>
            <person name="Grigoriev I.V."/>
            <person name="Debuchy R."/>
            <person name="Gladieux P."/>
            <person name="Thoren M.H."/>
            <person name="Johannesson H."/>
        </authorList>
    </citation>
    <scope>NUCLEOTIDE SEQUENCE</scope>
    <source>
        <strain evidence="7">SMH2532-1</strain>
    </source>
</reference>
<dbReference type="GO" id="GO:0022857">
    <property type="term" value="F:transmembrane transporter activity"/>
    <property type="evidence" value="ECO:0007669"/>
    <property type="project" value="InterPro"/>
</dbReference>
<sequence length="467" mass="49982">MCISLAISGTLVDTSLYEILEDIICERVHGTGHRDDKCKDTGVQTQLSSLMGGLQAAMMVPGLVLTVPYGALADRYGRVKILGLSLLGITLYMASMAVVCARPDVFSLKLIWLSPAFQVIGGGTMVANPMLYATVADIVTDEQRSSAFMYIGSLVMAGSLVARPITYLAMSRSAWFAMWLGIAWLGITTVLAFCIPETLNVQAAVETDPVAVETPPDGKSPVLRFIATARAYVTKTFKTIRWLFWEQRLVGFLLVGLTFETLGKLAQLVSPQYISKRYKLSYSKVNLLQSIDTVTVLVLLLCILPVAGHLLTTKLRLSAREKDLRLAQGSAVVAALGTLVIATADKMSLLVVGMVTFNLGGGYTYLLRGLMTSLVAGHSIGLLYSCIAFVDTIIFMVAPLLYAWLFNVGLGQGDAWIGLPYLVGGGILVAAAVLVGLIRASFVDDVGTGGEGDEEEGEAGEESTGVR</sequence>
<organism evidence="7 8">
    <name type="scientific">Cercophora newfieldiana</name>
    <dbReference type="NCBI Taxonomy" id="92897"/>
    <lineage>
        <taxon>Eukaryota</taxon>
        <taxon>Fungi</taxon>
        <taxon>Dikarya</taxon>
        <taxon>Ascomycota</taxon>
        <taxon>Pezizomycotina</taxon>
        <taxon>Sordariomycetes</taxon>
        <taxon>Sordariomycetidae</taxon>
        <taxon>Sordariales</taxon>
        <taxon>Lasiosphaeriaceae</taxon>
        <taxon>Cercophora</taxon>
    </lineage>
</organism>
<gene>
    <name evidence="7" type="ORF">B0T16DRAFT_327838</name>
</gene>
<dbReference type="AlphaFoldDB" id="A0AA40CP15"/>